<accession>X0Y012</accession>
<sequence length="41" mass="4554">MQPVQQYVLLEYTLDVTRLFVGGIMVGTIGVMGELEQIAKL</sequence>
<comment type="caution">
    <text evidence="1">The sequence shown here is derived from an EMBL/GenBank/DDBJ whole genome shotgun (WGS) entry which is preliminary data.</text>
</comment>
<dbReference type="AlphaFoldDB" id="X0Y012"/>
<protein>
    <submittedName>
        <fullName evidence="1">Uncharacterized protein</fullName>
    </submittedName>
</protein>
<organism evidence="1">
    <name type="scientific">marine sediment metagenome</name>
    <dbReference type="NCBI Taxonomy" id="412755"/>
    <lineage>
        <taxon>unclassified sequences</taxon>
        <taxon>metagenomes</taxon>
        <taxon>ecological metagenomes</taxon>
    </lineage>
</organism>
<name>X0Y012_9ZZZZ</name>
<reference evidence="1" key="1">
    <citation type="journal article" date="2014" name="Front. Microbiol.">
        <title>High frequency of phylogenetically diverse reductive dehalogenase-homologous genes in deep subseafloor sedimentary metagenomes.</title>
        <authorList>
            <person name="Kawai M."/>
            <person name="Futagami T."/>
            <person name="Toyoda A."/>
            <person name="Takaki Y."/>
            <person name="Nishi S."/>
            <person name="Hori S."/>
            <person name="Arai W."/>
            <person name="Tsubouchi T."/>
            <person name="Morono Y."/>
            <person name="Uchiyama I."/>
            <person name="Ito T."/>
            <person name="Fujiyama A."/>
            <person name="Inagaki F."/>
            <person name="Takami H."/>
        </authorList>
    </citation>
    <scope>NUCLEOTIDE SEQUENCE</scope>
    <source>
        <strain evidence="1">Expedition CK06-06</strain>
    </source>
</reference>
<gene>
    <name evidence="1" type="ORF">S01H1_85282</name>
</gene>
<proteinExistence type="predicted"/>
<dbReference type="EMBL" id="BARS01058507">
    <property type="protein sequence ID" value="GAG48960.1"/>
    <property type="molecule type" value="Genomic_DNA"/>
</dbReference>
<evidence type="ECO:0000313" key="1">
    <source>
        <dbReference type="EMBL" id="GAG48960.1"/>
    </source>
</evidence>